<sequence length="262" mass="29019">MSSPPETTFGTDATVRIATGDDVETATTVLTRAFCNDPAMNWLECVKRENKVTDCNSTSPPILQTMERLRRFQRCIVKITMLVGGVVTLAVVPSSDEKGERVVAVSLWLKPGQTYDLPLRKALKAGAWPVAMGWGIRGLKRLFVDFTPQVEKTLLRAYKARNLDRLDSWHLFEVAVDPDWQGKGMSSLLMKDGFSRASPKSVHLEATTAKSRDIYVSFGFKIDEEYLFGKGQVDSDGLATKGAEATGYPEWVMTKVCLTLSS</sequence>
<dbReference type="GO" id="GO:0016747">
    <property type="term" value="F:acyltransferase activity, transferring groups other than amino-acyl groups"/>
    <property type="evidence" value="ECO:0007669"/>
    <property type="project" value="InterPro"/>
</dbReference>
<dbReference type="PANTHER" id="PTHR42791">
    <property type="entry name" value="GNAT FAMILY ACETYLTRANSFERASE"/>
    <property type="match status" value="1"/>
</dbReference>
<dbReference type="EMBL" id="MU250556">
    <property type="protein sequence ID" value="KAG7441824.1"/>
    <property type="molecule type" value="Genomic_DNA"/>
</dbReference>
<dbReference type="RefSeq" id="XP_043035324.1">
    <property type="nucleotide sequence ID" value="XM_043183660.1"/>
</dbReference>
<dbReference type="InterPro" id="IPR052523">
    <property type="entry name" value="Trichothecene_AcTrans"/>
</dbReference>
<organism evidence="2 3">
    <name type="scientific">Guyanagaster necrorhizus</name>
    <dbReference type="NCBI Taxonomy" id="856835"/>
    <lineage>
        <taxon>Eukaryota</taxon>
        <taxon>Fungi</taxon>
        <taxon>Dikarya</taxon>
        <taxon>Basidiomycota</taxon>
        <taxon>Agaricomycotina</taxon>
        <taxon>Agaricomycetes</taxon>
        <taxon>Agaricomycetidae</taxon>
        <taxon>Agaricales</taxon>
        <taxon>Marasmiineae</taxon>
        <taxon>Physalacriaceae</taxon>
        <taxon>Guyanagaster</taxon>
    </lineage>
</organism>
<dbReference type="InterPro" id="IPR000182">
    <property type="entry name" value="GNAT_dom"/>
</dbReference>
<dbReference type="InterPro" id="IPR016181">
    <property type="entry name" value="Acyl_CoA_acyltransferase"/>
</dbReference>
<dbReference type="Proteomes" id="UP000812287">
    <property type="component" value="Unassembled WGS sequence"/>
</dbReference>
<dbReference type="CDD" id="cd04301">
    <property type="entry name" value="NAT_SF"/>
    <property type="match status" value="1"/>
</dbReference>
<comment type="caution">
    <text evidence="2">The sequence shown here is derived from an EMBL/GenBank/DDBJ whole genome shotgun (WGS) entry which is preliminary data.</text>
</comment>
<dbReference type="Gene3D" id="3.40.630.30">
    <property type="match status" value="1"/>
</dbReference>
<evidence type="ECO:0000259" key="1">
    <source>
        <dbReference type="Pfam" id="PF13673"/>
    </source>
</evidence>
<keyword evidence="3" id="KW-1185">Reference proteome</keyword>
<dbReference type="AlphaFoldDB" id="A0A9P7VKZ2"/>
<proteinExistence type="predicted"/>
<name>A0A9P7VKZ2_9AGAR</name>
<dbReference type="Pfam" id="PF13673">
    <property type="entry name" value="Acetyltransf_10"/>
    <property type="match status" value="1"/>
</dbReference>
<dbReference type="SUPFAM" id="SSF55729">
    <property type="entry name" value="Acyl-CoA N-acyltransferases (Nat)"/>
    <property type="match status" value="1"/>
</dbReference>
<dbReference type="GeneID" id="66105957"/>
<dbReference type="PANTHER" id="PTHR42791:SF1">
    <property type="entry name" value="N-ACETYLTRANSFERASE DOMAIN-CONTAINING PROTEIN"/>
    <property type="match status" value="1"/>
</dbReference>
<evidence type="ECO:0000313" key="3">
    <source>
        <dbReference type="Proteomes" id="UP000812287"/>
    </source>
</evidence>
<dbReference type="OrthoDB" id="544277at2759"/>
<gene>
    <name evidence="2" type="ORF">BT62DRAFT_907256</name>
</gene>
<evidence type="ECO:0000313" key="2">
    <source>
        <dbReference type="EMBL" id="KAG7441824.1"/>
    </source>
</evidence>
<reference evidence="2" key="1">
    <citation type="submission" date="2020-11" db="EMBL/GenBank/DDBJ databases">
        <title>Adaptations for nitrogen fixation in a non-lichenized fungal sporocarp promotes dispersal by wood-feeding termites.</title>
        <authorList>
            <consortium name="DOE Joint Genome Institute"/>
            <person name="Koch R.A."/>
            <person name="Yoon G."/>
            <person name="Arayal U."/>
            <person name="Lail K."/>
            <person name="Amirebrahimi M."/>
            <person name="Labutti K."/>
            <person name="Lipzen A."/>
            <person name="Riley R."/>
            <person name="Barry K."/>
            <person name="Henrissat B."/>
            <person name="Grigoriev I.V."/>
            <person name="Herr J.R."/>
            <person name="Aime M.C."/>
        </authorList>
    </citation>
    <scope>NUCLEOTIDE SEQUENCE</scope>
    <source>
        <strain evidence="2">MCA 3950</strain>
    </source>
</reference>
<feature type="domain" description="N-acetyltransferase" evidence="1">
    <location>
        <begin position="169"/>
        <end position="225"/>
    </location>
</feature>
<accession>A0A9P7VKZ2</accession>
<protein>
    <recommendedName>
        <fullName evidence="1">N-acetyltransferase domain-containing protein</fullName>
    </recommendedName>
</protein>